<dbReference type="FunFam" id="1.20.1110.10:FF:000077">
    <property type="entry name" value="ECA1 (ER-TYPE CA2+-ATPASE 1)"/>
    <property type="match status" value="1"/>
</dbReference>
<dbReference type="SUPFAM" id="SSF81653">
    <property type="entry name" value="Calcium ATPase, transduction domain A"/>
    <property type="match status" value="1"/>
</dbReference>
<dbReference type="SUPFAM" id="SSF81665">
    <property type="entry name" value="Calcium ATPase, transmembrane domain M"/>
    <property type="match status" value="1"/>
</dbReference>
<sequence length="1060" mass="116226">MGKGGEDRGRKDGIEPHSTPSSSFPAWARTVGECEAEFAVTAERGLASSVVARRREKYGWNDLEKHAEPSIWKLVLEQFNDTLVRILLVAAVVSFVLAWYDGDEGGEMEITAFVEPLVIFLILILNAVVGVWQENNAEKALEALKEIQSEHAAVKRDGKVIPNLPARELVPGDIVELRVGDKVPADMRILNLISSTVRVEQGSLTGESTAVNKTNHKVDLEDTDIQGKECMVFAGTTVVNGSCVCLVTQTGMNTEIGKIHSQIREASQSEEDTPLKKKLNEFGEVLTAMIGVICAFVWLINVKYFLTWEYVDGWPKNFKFSFEKCTYYFEIAVALAVAAIPEGLPAVITTCLALGTRKMAAKNALVRKLPSVETLGCTTVICSDKTGTLTTNQMSVVRIVASGRWTDSLRSFKVDGTTYNPNDGKIHDWPSSTLDKNLQMIAKIAAVCNDASVAWSGQHYVASGMPTEAALKVLVEKMGLPAGCHTPSFRSTAILRCCQWWNNVVPRVATLEFDRTRKSMGVIVRSTYGKNTLLVKGAVENLLERSTHMQLLDGSIVLLDERSKALILETLHEMSSNALRCLGFAFKDELAEFNTYDGEDHPAHKFLLDPSNYSSIESDLIFVGFVGLRDPPRAEVRGAIEDCRTAGIRVMVITGDNKETAEAICWEIGVFTPNDDISLKSFTGKDFMSLSDKKIILRQKGGLLFSRAEPKHKQEIVRLLKEDGEVVAMTGDGVNDAPALKMADIGVAMGISGTEVAKEASDMVLADDNFSTIVAAVGVGRSIYNNMKAFIRYMISSNIGEVASIFLTAALGIPEGLIPVQLLWVNLVTDGPPATALGFNPPDEDIMKKPPRRSDDSLITAWILFRYLVIGLYVGIATVGVFIIWYTHGSFLGIDLSGDGHTLVTYSQLSNWSRCSSWEGFKVAPFSAGSRVFSFDSNPCDYFQTGKVKAMTLSLSVLVAIEMFNSLNALSEDLSLLRMPPWVNPWLLLAMSVSFGLHFLILYVPFLAQVFGIVPLSFNEWLLVLAVALPVILIDEVLKFVGRQMSSSPVDGISKKSKNE</sequence>
<dbReference type="InterPro" id="IPR008250">
    <property type="entry name" value="ATPase_P-typ_transduc_dom_A_sf"/>
</dbReference>
<dbReference type="InterPro" id="IPR006068">
    <property type="entry name" value="ATPase_P-typ_cation-transptr_C"/>
</dbReference>
<dbReference type="InterPro" id="IPR059000">
    <property type="entry name" value="ATPase_P-type_domA"/>
</dbReference>
<dbReference type="SFLD" id="SFLDS00003">
    <property type="entry name" value="Haloacid_Dehalogenase"/>
    <property type="match status" value="1"/>
</dbReference>
<dbReference type="GO" id="GO:0005388">
    <property type="term" value="F:P-type calcium transporter activity"/>
    <property type="evidence" value="ECO:0007669"/>
    <property type="project" value="UniProtKB-EC"/>
</dbReference>
<dbReference type="Pfam" id="PF13246">
    <property type="entry name" value="Cation_ATPase"/>
    <property type="match status" value="1"/>
</dbReference>
<keyword evidence="12" id="KW-1278">Translocase</keyword>
<evidence type="ECO:0000256" key="3">
    <source>
        <dbReference type="ARBA" id="ARBA00012790"/>
    </source>
</evidence>
<dbReference type="Gene3D" id="2.70.150.10">
    <property type="entry name" value="Calcium-transporting ATPase, cytoplasmic transduction domain A"/>
    <property type="match status" value="1"/>
</dbReference>
<keyword evidence="13 18" id="KW-1133">Transmembrane helix</keyword>
<feature type="transmembrane region" description="Helical" evidence="18">
    <location>
        <begin position="82"/>
        <end position="100"/>
    </location>
</feature>
<dbReference type="SFLD" id="SFLDG00002">
    <property type="entry name" value="C1.7:_P-type_atpase_like"/>
    <property type="match status" value="1"/>
</dbReference>
<feature type="compositionally biased region" description="Basic and acidic residues" evidence="17">
    <location>
        <begin position="1"/>
        <end position="15"/>
    </location>
</feature>
<dbReference type="OrthoDB" id="3352408at2759"/>
<dbReference type="FunFam" id="3.40.1110.10:FF:000021">
    <property type="entry name" value="calcium-transporting ATPase, endoplasmic reticulum-type"/>
    <property type="match status" value="1"/>
</dbReference>
<dbReference type="SMART" id="SM00831">
    <property type="entry name" value="Cation_ATPase_N"/>
    <property type="match status" value="1"/>
</dbReference>
<evidence type="ECO:0000256" key="6">
    <source>
        <dbReference type="ARBA" id="ARBA00022692"/>
    </source>
</evidence>
<feature type="transmembrane region" description="Helical" evidence="18">
    <location>
        <begin position="285"/>
        <end position="306"/>
    </location>
</feature>
<evidence type="ECO:0000256" key="7">
    <source>
        <dbReference type="ARBA" id="ARBA00022723"/>
    </source>
</evidence>
<dbReference type="PROSITE" id="PS00154">
    <property type="entry name" value="ATPASE_E1_E2"/>
    <property type="match status" value="1"/>
</dbReference>
<dbReference type="InterPro" id="IPR023214">
    <property type="entry name" value="HAD_sf"/>
</dbReference>
<feature type="transmembrane region" description="Helical" evidence="18">
    <location>
        <begin position="982"/>
        <end position="1006"/>
    </location>
</feature>
<dbReference type="EMBL" id="KZ452313">
    <property type="protein sequence ID" value="PKA48524.1"/>
    <property type="molecule type" value="Genomic_DNA"/>
</dbReference>
<evidence type="ECO:0000313" key="21">
    <source>
        <dbReference type="Proteomes" id="UP000236161"/>
    </source>
</evidence>
<dbReference type="PANTHER" id="PTHR42861">
    <property type="entry name" value="CALCIUM-TRANSPORTING ATPASE"/>
    <property type="match status" value="1"/>
</dbReference>
<dbReference type="GO" id="GO:0046872">
    <property type="term" value="F:metal ion binding"/>
    <property type="evidence" value="ECO:0007669"/>
    <property type="project" value="UniProtKB-KW"/>
</dbReference>
<dbReference type="Pfam" id="PF00690">
    <property type="entry name" value="Cation_ATPase_N"/>
    <property type="match status" value="1"/>
</dbReference>
<evidence type="ECO:0000256" key="1">
    <source>
        <dbReference type="ARBA" id="ARBA00004141"/>
    </source>
</evidence>
<evidence type="ECO:0000256" key="14">
    <source>
        <dbReference type="ARBA" id="ARBA00023065"/>
    </source>
</evidence>
<organism evidence="20 21">
    <name type="scientific">Apostasia shenzhenica</name>
    <dbReference type="NCBI Taxonomy" id="1088818"/>
    <lineage>
        <taxon>Eukaryota</taxon>
        <taxon>Viridiplantae</taxon>
        <taxon>Streptophyta</taxon>
        <taxon>Embryophyta</taxon>
        <taxon>Tracheophyta</taxon>
        <taxon>Spermatophyta</taxon>
        <taxon>Magnoliopsida</taxon>
        <taxon>Liliopsida</taxon>
        <taxon>Asparagales</taxon>
        <taxon>Orchidaceae</taxon>
        <taxon>Apostasioideae</taxon>
        <taxon>Apostasia</taxon>
    </lineage>
</organism>
<evidence type="ECO:0000256" key="17">
    <source>
        <dbReference type="SAM" id="MobiDB-lite"/>
    </source>
</evidence>
<keyword evidence="8" id="KW-0547">Nucleotide-binding</keyword>
<keyword evidence="9" id="KW-0106">Calcium</keyword>
<dbReference type="InterPro" id="IPR001757">
    <property type="entry name" value="P_typ_ATPase"/>
</dbReference>
<dbReference type="FunFam" id="1.20.1110.10:FF:000065">
    <property type="entry name" value="Sarcoplasmic/endoplasmic reticulum calcium ATPase 1"/>
    <property type="match status" value="1"/>
</dbReference>
<evidence type="ECO:0000256" key="5">
    <source>
        <dbReference type="ARBA" id="ARBA00022568"/>
    </source>
</evidence>
<dbReference type="PRINTS" id="PR00119">
    <property type="entry name" value="CATATPASE"/>
</dbReference>
<feature type="transmembrane region" description="Helical" evidence="18">
    <location>
        <begin position="1018"/>
        <end position="1038"/>
    </location>
</feature>
<dbReference type="SUPFAM" id="SSF81660">
    <property type="entry name" value="Metal cation-transporting ATPase, ATP-binding domain N"/>
    <property type="match status" value="1"/>
</dbReference>
<comment type="similarity">
    <text evidence="2">Belongs to the cation transport ATPase (P-type) (TC 3.A.3) family. Type IIA subfamily.</text>
</comment>
<evidence type="ECO:0000256" key="15">
    <source>
        <dbReference type="ARBA" id="ARBA00023136"/>
    </source>
</evidence>
<keyword evidence="6 18" id="KW-0812">Transmembrane</keyword>
<dbReference type="FunFam" id="2.70.150.10:FF:000014">
    <property type="entry name" value="Calcium-transporting ATPase, putative"/>
    <property type="match status" value="1"/>
</dbReference>
<evidence type="ECO:0000256" key="12">
    <source>
        <dbReference type="ARBA" id="ARBA00022967"/>
    </source>
</evidence>
<dbReference type="InterPro" id="IPR036412">
    <property type="entry name" value="HAD-like_sf"/>
</dbReference>
<reference evidence="20 21" key="1">
    <citation type="journal article" date="2017" name="Nature">
        <title>The Apostasia genome and the evolution of orchids.</title>
        <authorList>
            <person name="Zhang G.Q."/>
            <person name="Liu K.W."/>
            <person name="Li Z."/>
            <person name="Lohaus R."/>
            <person name="Hsiao Y.Y."/>
            <person name="Niu S.C."/>
            <person name="Wang J.Y."/>
            <person name="Lin Y.C."/>
            <person name="Xu Q."/>
            <person name="Chen L.J."/>
            <person name="Yoshida K."/>
            <person name="Fujiwara S."/>
            <person name="Wang Z.W."/>
            <person name="Zhang Y.Q."/>
            <person name="Mitsuda N."/>
            <person name="Wang M."/>
            <person name="Liu G.H."/>
            <person name="Pecoraro L."/>
            <person name="Huang H.X."/>
            <person name="Xiao X.J."/>
            <person name="Lin M."/>
            <person name="Wu X.Y."/>
            <person name="Wu W.L."/>
            <person name="Chen Y.Y."/>
            <person name="Chang S.B."/>
            <person name="Sakamoto S."/>
            <person name="Ohme-Takagi M."/>
            <person name="Yagi M."/>
            <person name="Zeng S.J."/>
            <person name="Shen C.Y."/>
            <person name="Yeh C.M."/>
            <person name="Luo Y.B."/>
            <person name="Tsai W.C."/>
            <person name="Van de Peer Y."/>
            <person name="Liu Z.J."/>
        </authorList>
    </citation>
    <scope>NUCLEOTIDE SEQUENCE [LARGE SCALE GENOMIC DNA]</scope>
    <source>
        <strain evidence="21">cv. Shenzhen</strain>
        <tissue evidence="20">Stem</tissue>
    </source>
</reference>
<keyword evidence="4" id="KW-0813">Transport</keyword>
<dbReference type="SFLD" id="SFLDF00027">
    <property type="entry name" value="p-type_atpase"/>
    <property type="match status" value="1"/>
</dbReference>
<evidence type="ECO:0000256" key="13">
    <source>
        <dbReference type="ARBA" id="ARBA00022989"/>
    </source>
</evidence>
<feature type="region of interest" description="Disordered" evidence="17">
    <location>
        <begin position="1"/>
        <end position="25"/>
    </location>
</feature>
<dbReference type="InterPro" id="IPR023298">
    <property type="entry name" value="ATPase_P-typ_TM_dom_sf"/>
</dbReference>
<dbReference type="Gene3D" id="3.40.50.1000">
    <property type="entry name" value="HAD superfamily/HAD-like"/>
    <property type="match status" value="1"/>
</dbReference>
<dbReference type="InterPro" id="IPR044492">
    <property type="entry name" value="P_typ_ATPase_HD_dom"/>
</dbReference>
<gene>
    <name evidence="20" type="primary">ECA4</name>
    <name evidence="20" type="ORF">AXF42_Ash017423</name>
</gene>
<proteinExistence type="inferred from homology"/>
<feature type="transmembrane region" description="Helical" evidence="18">
    <location>
        <begin position="326"/>
        <end position="354"/>
    </location>
</feature>
<dbReference type="Pfam" id="PF08282">
    <property type="entry name" value="Hydrolase_3"/>
    <property type="match status" value="1"/>
</dbReference>
<evidence type="ECO:0000256" key="8">
    <source>
        <dbReference type="ARBA" id="ARBA00022741"/>
    </source>
</evidence>
<evidence type="ECO:0000256" key="2">
    <source>
        <dbReference type="ARBA" id="ARBA00005675"/>
    </source>
</evidence>
<feature type="transmembrane region" description="Helical" evidence="18">
    <location>
        <begin position="858"/>
        <end position="886"/>
    </location>
</feature>
<dbReference type="AlphaFoldDB" id="A0A2H9ZZ25"/>
<keyword evidence="21" id="KW-1185">Reference proteome</keyword>
<keyword evidence="5" id="KW-0109">Calcium transport</keyword>
<evidence type="ECO:0000256" key="11">
    <source>
        <dbReference type="ARBA" id="ARBA00022842"/>
    </source>
</evidence>
<keyword evidence="15 18" id="KW-0472">Membrane</keyword>
<dbReference type="STRING" id="1088818.A0A2H9ZZ25"/>
<dbReference type="GO" id="GO:0016887">
    <property type="term" value="F:ATP hydrolysis activity"/>
    <property type="evidence" value="ECO:0007669"/>
    <property type="project" value="InterPro"/>
</dbReference>
<evidence type="ECO:0000256" key="10">
    <source>
        <dbReference type="ARBA" id="ARBA00022840"/>
    </source>
</evidence>
<dbReference type="FunFam" id="3.40.50.1000:FF:000028">
    <property type="entry name" value="Calcium-transporting P-type ATPase, putative"/>
    <property type="match status" value="1"/>
</dbReference>
<evidence type="ECO:0000313" key="20">
    <source>
        <dbReference type="EMBL" id="PKA48524.1"/>
    </source>
</evidence>
<protein>
    <recommendedName>
        <fullName evidence="3">P-type Ca(2+) transporter</fullName>
        <ecNumber evidence="3">7.2.2.10</ecNumber>
    </recommendedName>
</protein>
<keyword evidence="11" id="KW-0460">Magnesium</keyword>
<accession>A0A2H9ZZ25</accession>
<dbReference type="SUPFAM" id="SSF56784">
    <property type="entry name" value="HAD-like"/>
    <property type="match status" value="1"/>
</dbReference>
<dbReference type="Pfam" id="PF00122">
    <property type="entry name" value="E1-E2_ATPase"/>
    <property type="match status" value="1"/>
</dbReference>
<evidence type="ECO:0000256" key="4">
    <source>
        <dbReference type="ARBA" id="ARBA00022448"/>
    </source>
</evidence>
<dbReference type="EC" id="7.2.2.10" evidence="3"/>
<dbReference type="Proteomes" id="UP000236161">
    <property type="component" value="Unassembled WGS sequence"/>
</dbReference>
<evidence type="ECO:0000256" key="9">
    <source>
        <dbReference type="ARBA" id="ARBA00022837"/>
    </source>
</evidence>
<name>A0A2H9ZZ25_9ASPA</name>
<keyword evidence="10" id="KW-0067">ATP-binding</keyword>
<dbReference type="InterPro" id="IPR023299">
    <property type="entry name" value="ATPase_P-typ_cyto_dom_N"/>
</dbReference>
<dbReference type="Gene3D" id="3.40.1110.10">
    <property type="entry name" value="Calcium-transporting ATPase, cytoplasmic domain N"/>
    <property type="match status" value="1"/>
</dbReference>
<evidence type="ECO:0000256" key="18">
    <source>
        <dbReference type="SAM" id="Phobius"/>
    </source>
</evidence>
<dbReference type="GO" id="GO:0005524">
    <property type="term" value="F:ATP binding"/>
    <property type="evidence" value="ECO:0007669"/>
    <property type="project" value="UniProtKB-KW"/>
</dbReference>
<dbReference type="Gene3D" id="1.20.1110.10">
    <property type="entry name" value="Calcium-transporting ATPase, transmembrane domain"/>
    <property type="match status" value="1"/>
</dbReference>
<keyword evidence="14" id="KW-0406">Ion transport</keyword>
<dbReference type="InterPro" id="IPR004014">
    <property type="entry name" value="ATPase_P-typ_cation-transptr_N"/>
</dbReference>
<feature type="transmembrane region" description="Helical" evidence="18">
    <location>
        <begin position="112"/>
        <end position="132"/>
    </location>
</feature>
<keyword evidence="20" id="KW-0378">Hydrolase</keyword>
<comment type="subcellular location">
    <subcellularLocation>
        <location evidence="1">Membrane</location>
        <topology evidence="1">Multi-pass membrane protein</topology>
    </subcellularLocation>
</comment>
<dbReference type="GO" id="GO:0016020">
    <property type="term" value="C:membrane"/>
    <property type="evidence" value="ECO:0007669"/>
    <property type="project" value="UniProtKB-SubCell"/>
</dbReference>
<dbReference type="Pfam" id="PF00689">
    <property type="entry name" value="Cation_ATPase_C"/>
    <property type="match status" value="1"/>
</dbReference>
<evidence type="ECO:0000256" key="16">
    <source>
        <dbReference type="ARBA" id="ARBA00048694"/>
    </source>
</evidence>
<keyword evidence="7" id="KW-0479">Metal-binding</keyword>
<dbReference type="InterPro" id="IPR018303">
    <property type="entry name" value="ATPase_P-typ_P_site"/>
</dbReference>
<evidence type="ECO:0000259" key="19">
    <source>
        <dbReference type="SMART" id="SM00831"/>
    </source>
</evidence>
<dbReference type="NCBIfam" id="TIGR01494">
    <property type="entry name" value="ATPase_P-type"/>
    <property type="match status" value="3"/>
</dbReference>
<feature type="domain" description="Cation-transporting P-type ATPase N-terminal" evidence="19">
    <location>
        <begin position="25"/>
        <end position="99"/>
    </location>
</feature>
<comment type="catalytic activity">
    <reaction evidence="16">
        <text>Ca(2+)(in) + ATP + H2O = Ca(2+)(out) + ADP + phosphate + H(+)</text>
        <dbReference type="Rhea" id="RHEA:18105"/>
        <dbReference type="ChEBI" id="CHEBI:15377"/>
        <dbReference type="ChEBI" id="CHEBI:15378"/>
        <dbReference type="ChEBI" id="CHEBI:29108"/>
        <dbReference type="ChEBI" id="CHEBI:30616"/>
        <dbReference type="ChEBI" id="CHEBI:43474"/>
        <dbReference type="ChEBI" id="CHEBI:456216"/>
        <dbReference type="EC" id="7.2.2.10"/>
    </reaction>
</comment>